<evidence type="ECO:0000256" key="1">
    <source>
        <dbReference type="SAM" id="SignalP"/>
    </source>
</evidence>
<organism evidence="2 3">
    <name type="scientific">Paenibacillus montaniterrae</name>
    <dbReference type="NCBI Taxonomy" id="429341"/>
    <lineage>
        <taxon>Bacteria</taxon>
        <taxon>Bacillati</taxon>
        <taxon>Bacillota</taxon>
        <taxon>Bacilli</taxon>
        <taxon>Bacillales</taxon>
        <taxon>Paenibacillaceae</taxon>
        <taxon>Paenibacillus</taxon>
    </lineage>
</organism>
<dbReference type="Gene3D" id="3.90.1720.10">
    <property type="entry name" value="endopeptidase domain like (from Nostoc punctiforme)"/>
    <property type="match status" value="1"/>
</dbReference>
<dbReference type="AlphaFoldDB" id="A0A919YRM0"/>
<evidence type="ECO:0000313" key="3">
    <source>
        <dbReference type="Proteomes" id="UP000683139"/>
    </source>
</evidence>
<accession>A0A919YRM0</accession>
<sequence length="185" mass="21053">MKLMKDVFMLLFVGILFLTFSPITSAADYPGTNIDVEVGDVIYSPKGKSTFFAGHVAIVGTDGYIYHAYPDSDGKRRDTVNSYFNLFDDGDEFQILRSNNIDPESAAEFAEIIYDLIDTYTVLNINLIDFDENYCSKFIWQAYFYGSGMVTDITGQGLQYNDQAWIYPNDIRDSNEFDTVVTFEK</sequence>
<reference evidence="2" key="1">
    <citation type="submission" date="2021-03" db="EMBL/GenBank/DDBJ databases">
        <title>Antimicrobial resistance genes in bacteria isolated from Japanese honey, and their potential for conferring macrolide and lincosamide resistance in the American foulbrood pathogen Paenibacillus larvae.</title>
        <authorList>
            <person name="Okamoto M."/>
            <person name="Kumagai M."/>
            <person name="Kanamori H."/>
            <person name="Takamatsu D."/>
        </authorList>
    </citation>
    <scope>NUCLEOTIDE SEQUENCE</scope>
    <source>
        <strain evidence="2">J40TS1</strain>
    </source>
</reference>
<protein>
    <submittedName>
        <fullName evidence="2">Uncharacterized protein</fullName>
    </submittedName>
</protein>
<feature type="chain" id="PRO_5037438039" evidence="1">
    <location>
        <begin position="27"/>
        <end position="185"/>
    </location>
</feature>
<keyword evidence="1" id="KW-0732">Signal</keyword>
<evidence type="ECO:0000313" key="2">
    <source>
        <dbReference type="EMBL" id="GIP19427.1"/>
    </source>
</evidence>
<name>A0A919YRM0_9BACL</name>
<dbReference type="InterPro" id="IPR038765">
    <property type="entry name" value="Papain-like_cys_pep_sf"/>
</dbReference>
<comment type="caution">
    <text evidence="2">The sequence shown here is derived from an EMBL/GenBank/DDBJ whole genome shotgun (WGS) entry which is preliminary data.</text>
</comment>
<gene>
    <name evidence="2" type="ORF">J40TS1_50690</name>
</gene>
<keyword evidence="3" id="KW-1185">Reference proteome</keyword>
<dbReference type="SUPFAM" id="SSF54001">
    <property type="entry name" value="Cysteine proteinases"/>
    <property type="match status" value="1"/>
</dbReference>
<proteinExistence type="predicted"/>
<dbReference type="Proteomes" id="UP000683139">
    <property type="component" value="Unassembled WGS sequence"/>
</dbReference>
<dbReference type="RefSeq" id="WP_213520163.1">
    <property type="nucleotide sequence ID" value="NZ_BOSE01000015.1"/>
</dbReference>
<dbReference type="EMBL" id="BOSE01000015">
    <property type="protein sequence ID" value="GIP19427.1"/>
    <property type="molecule type" value="Genomic_DNA"/>
</dbReference>
<feature type="signal peptide" evidence="1">
    <location>
        <begin position="1"/>
        <end position="26"/>
    </location>
</feature>